<dbReference type="GO" id="GO:0000712">
    <property type="term" value="P:resolution of meiotic recombination intermediates"/>
    <property type="evidence" value="ECO:0007669"/>
    <property type="project" value="TreeGrafter"/>
</dbReference>
<comment type="function">
    <text evidence="2">Interacts with EME1 to form a DNA structure-specific endonuclease with substrate preference for branched DNA structures with a 5'-end at the branch nick. Typical substrates include 3'-flap structures, D-loops, replication forks and nicked Holliday junctions. May be required in mitosis for the processing of stalled or collapsed replication fork intermediates. May be required in meiosis for the repair of meiosis-specific double strand breaks subsequent to single-end invasion (SEI).</text>
</comment>
<dbReference type="PANTHER" id="PTHR13451">
    <property type="entry name" value="CLASS II CROSSOVER JUNCTION ENDONUCLEASE MUS81"/>
    <property type="match status" value="1"/>
</dbReference>
<keyword evidence="2" id="KW-0234">DNA repair</keyword>
<evidence type="ECO:0000256" key="3">
    <source>
        <dbReference type="SAM" id="MobiDB-lite"/>
    </source>
</evidence>
<feature type="domain" description="CUE" evidence="4">
    <location>
        <begin position="776"/>
        <end position="818"/>
    </location>
</feature>
<evidence type="ECO:0000259" key="4">
    <source>
        <dbReference type="PROSITE" id="PS51140"/>
    </source>
</evidence>
<dbReference type="PROSITE" id="PS51140">
    <property type="entry name" value="CUE"/>
    <property type="match status" value="1"/>
</dbReference>
<gene>
    <name evidence="5" type="ORF">MEDL_31144</name>
</gene>
<dbReference type="GO" id="GO:0031573">
    <property type="term" value="P:mitotic intra-S DNA damage checkpoint signaling"/>
    <property type="evidence" value="ECO:0007669"/>
    <property type="project" value="TreeGrafter"/>
</dbReference>
<protein>
    <recommendedName>
        <fullName evidence="2">Crossover junction endonuclease MUS81</fullName>
        <ecNumber evidence="2">3.1.22.-</ecNumber>
    </recommendedName>
</protein>
<dbReference type="GO" id="GO:0006308">
    <property type="term" value="P:DNA catabolic process"/>
    <property type="evidence" value="ECO:0007669"/>
    <property type="project" value="UniProtKB-UniRule"/>
</dbReference>
<keyword evidence="2" id="KW-0233">DNA recombination</keyword>
<accession>A0A8S3SH28</accession>
<keyword evidence="2" id="KW-0540">Nuclease</keyword>
<keyword evidence="1 2" id="KW-0378">Hydrolase</keyword>
<dbReference type="GO" id="GO:0005634">
    <property type="term" value="C:nucleus"/>
    <property type="evidence" value="ECO:0007669"/>
    <property type="project" value="UniProtKB-SubCell"/>
</dbReference>
<name>A0A8S3SH28_MYTED</name>
<comment type="cofactor">
    <cofactor evidence="2">
        <name>Mg(2+)</name>
        <dbReference type="ChEBI" id="CHEBI:18420"/>
    </cofactor>
</comment>
<keyword evidence="2" id="KW-0539">Nucleus</keyword>
<dbReference type="CDD" id="cd20074">
    <property type="entry name" value="XPF_nuclease_Mus81"/>
    <property type="match status" value="1"/>
</dbReference>
<dbReference type="GO" id="GO:0043130">
    <property type="term" value="F:ubiquitin binding"/>
    <property type="evidence" value="ECO:0007669"/>
    <property type="project" value="InterPro"/>
</dbReference>
<evidence type="ECO:0000313" key="6">
    <source>
        <dbReference type="Proteomes" id="UP000683360"/>
    </source>
</evidence>
<dbReference type="InterPro" id="IPR011335">
    <property type="entry name" value="Restrct_endonuc-II-like"/>
</dbReference>
<dbReference type="SMART" id="SM00891">
    <property type="entry name" value="ERCC4"/>
    <property type="match status" value="1"/>
</dbReference>
<dbReference type="Proteomes" id="UP000683360">
    <property type="component" value="Unassembled WGS sequence"/>
</dbReference>
<dbReference type="GO" id="GO:0000727">
    <property type="term" value="P:double-strand break repair via break-induced replication"/>
    <property type="evidence" value="ECO:0007669"/>
    <property type="project" value="UniProtKB-UniRule"/>
</dbReference>
<dbReference type="GO" id="GO:0048257">
    <property type="term" value="F:3'-flap endonuclease activity"/>
    <property type="evidence" value="ECO:0007669"/>
    <property type="project" value="TreeGrafter"/>
</dbReference>
<sequence length="821" mass="92942">MFESLINDNRNSSGIHEICLSKYKFIRGLQRQEVYQRTKHWLKSSAECTSRAIVSLELCERPVKSTKQAEKLEGFIGAEIKKKKLEKIKEDDFVSEDPPVGGRFVSSAGAILMALLEATELAYSEGHSKDSSVLVPEDVVKTKAKEMCDEQLLDLEDEDTTLCICPAWWRVEILIKRDLVKRRIFNKAPVYVLLPSGTEEALKLRERSGRLPVSGSHVIPWSTVPDHNDVLYTNYDGSDGVVLLVDISEMGGDRVGLGDLCRMIEGVNIKYKTRKLLVGDYSWVWNCDGTERILPFLVERKRADDVARTLKEGRFWTQVTKMVAWKQQFTAQGIQCQLQYIVEGEPEQYMVKCMDGCQGVGMCGNPTVIQVKNALKDLRSHPDLNVQQTENLQDTVIMLASITIELQQRVKKGDFDEMVVKELNSKEGGKKKEEFYVVDSDNEDDVAIIDDKHDSNHPVRFDTQDVFIEETVETSPSYQRSNFEKNSDKKFNTGAFKKINLPKDSLCMKNTTQIHQSPDAKKSTGFACETNTYSKSDIPQKERKNSAVPFEELPLEPFVQYHCSKGIQATPPKRRNTPSKYHVPGAYKPKMDYIDDRKTVDNITTDSWLDVKNKTLKHKLDNTDTKTESVVKKYCPRTKVFKLKSVSTASENESIENPISWSDEEQPSTSGFSPKSNPNRRTVRNTSIDSAISSEEEASTSKQIDNFIKTVKSKNRKKFDSALSDSDSDDLPDLNFNVTSPVHSTYQQSHLSDTNSKGPKIKAPGTKQKYVSLTTEQKQNVQTVKCILPQLSDDDVKSALQRHSWNVDFTISELLDTVIVL</sequence>
<keyword evidence="6" id="KW-1185">Reference proteome</keyword>
<comment type="caution">
    <text evidence="5">The sequence shown here is derived from an EMBL/GenBank/DDBJ whole genome shotgun (WGS) entry which is preliminary data.</text>
</comment>
<evidence type="ECO:0000256" key="2">
    <source>
        <dbReference type="RuleBase" id="RU369042"/>
    </source>
</evidence>
<dbReference type="InterPro" id="IPR033309">
    <property type="entry name" value="Mus81"/>
</dbReference>
<keyword evidence="2" id="KW-0227">DNA damage</keyword>
<organism evidence="5 6">
    <name type="scientific">Mytilus edulis</name>
    <name type="common">Blue mussel</name>
    <dbReference type="NCBI Taxonomy" id="6550"/>
    <lineage>
        <taxon>Eukaryota</taxon>
        <taxon>Metazoa</taxon>
        <taxon>Spiralia</taxon>
        <taxon>Lophotrochozoa</taxon>
        <taxon>Mollusca</taxon>
        <taxon>Bivalvia</taxon>
        <taxon>Autobranchia</taxon>
        <taxon>Pteriomorphia</taxon>
        <taxon>Mytilida</taxon>
        <taxon>Mytiloidea</taxon>
        <taxon>Mytilidae</taxon>
        <taxon>Mytilinae</taxon>
        <taxon>Mytilus</taxon>
    </lineage>
</organism>
<comment type="similarity">
    <text evidence="2">Belongs to the XPF family.</text>
</comment>
<dbReference type="SUPFAM" id="SSF52980">
    <property type="entry name" value="Restriction endonuclease-like"/>
    <property type="match status" value="1"/>
</dbReference>
<feature type="compositionally biased region" description="Polar residues" evidence="3">
    <location>
        <begin position="667"/>
        <end position="680"/>
    </location>
</feature>
<dbReference type="CDD" id="cd14279">
    <property type="entry name" value="CUE"/>
    <property type="match status" value="1"/>
</dbReference>
<dbReference type="EC" id="3.1.22.-" evidence="2"/>
<dbReference type="GO" id="GO:0048476">
    <property type="term" value="C:Holliday junction resolvase complex"/>
    <property type="evidence" value="ECO:0007669"/>
    <property type="project" value="UniProtKB-UniRule"/>
</dbReference>
<dbReference type="InterPro" id="IPR003892">
    <property type="entry name" value="CUE"/>
</dbReference>
<dbReference type="EMBL" id="CAJPWZ010001545">
    <property type="protein sequence ID" value="CAG2217484.1"/>
    <property type="molecule type" value="Genomic_DNA"/>
</dbReference>
<feature type="region of interest" description="Disordered" evidence="3">
    <location>
        <begin position="647"/>
        <end position="699"/>
    </location>
</feature>
<feature type="region of interest" description="Disordered" evidence="3">
    <location>
        <begin position="745"/>
        <end position="764"/>
    </location>
</feature>
<dbReference type="GO" id="GO:0003677">
    <property type="term" value="F:DNA binding"/>
    <property type="evidence" value="ECO:0007669"/>
    <property type="project" value="UniProtKB-UniRule"/>
</dbReference>
<keyword evidence="2" id="KW-0460">Magnesium</keyword>
<dbReference type="AlphaFoldDB" id="A0A8S3SH28"/>
<evidence type="ECO:0000256" key="1">
    <source>
        <dbReference type="ARBA" id="ARBA00022801"/>
    </source>
</evidence>
<feature type="compositionally biased region" description="Polar residues" evidence="3">
    <location>
        <begin position="745"/>
        <end position="757"/>
    </location>
</feature>
<comment type="subcellular location">
    <subcellularLocation>
        <location evidence="2">Nucleus</location>
    </subcellularLocation>
</comment>
<dbReference type="GO" id="GO:0008821">
    <property type="term" value="F:crossover junction DNA endonuclease activity"/>
    <property type="evidence" value="ECO:0007669"/>
    <property type="project" value="UniProtKB-UniRule"/>
</dbReference>
<evidence type="ECO:0000313" key="5">
    <source>
        <dbReference type="EMBL" id="CAG2217484.1"/>
    </source>
</evidence>
<comment type="subunit">
    <text evidence="2">Interacts with EME1.</text>
</comment>
<proteinExistence type="inferred from homology"/>
<dbReference type="InterPro" id="IPR006166">
    <property type="entry name" value="ERCC4_domain"/>
</dbReference>
<dbReference type="SMR" id="A0A8S3SH28"/>
<dbReference type="PANTHER" id="PTHR13451:SF0">
    <property type="entry name" value="CROSSOVER JUNCTION ENDONUCLEASE MUS81"/>
    <property type="match status" value="1"/>
</dbReference>
<feature type="compositionally biased region" description="Polar residues" evidence="3">
    <location>
        <begin position="647"/>
        <end position="660"/>
    </location>
</feature>
<dbReference type="GO" id="GO:0046872">
    <property type="term" value="F:metal ion binding"/>
    <property type="evidence" value="ECO:0007669"/>
    <property type="project" value="UniProtKB-UniRule"/>
</dbReference>
<keyword evidence="2" id="KW-0479">Metal-binding</keyword>
<reference evidence="5" key="1">
    <citation type="submission" date="2021-03" db="EMBL/GenBank/DDBJ databases">
        <authorList>
            <person name="Bekaert M."/>
        </authorList>
    </citation>
    <scope>NUCLEOTIDE SEQUENCE</scope>
</reference>
<dbReference type="Gene3D" id="3.40.50.10130">
    <property type="match status" value="1"/>
</dbReference>
<keyword evidence="2" id="KW-0255">Endonuclease</keyword>
<dbReference type="Pfam" id="PF02732">
    <property type="entry name" value="ERCC4"/>
    <property type="match status" value="1"/>
</dbReference>
<dbReference type="OrthoDB" id="5963188at2759"/>
<dbReference type="InterPro" id="IPR047416">
    <property type="entry name" value="XPF_nuclease_Mus81"/>
</dbReference>